<dbReference type="GeneID" id="26841844"/>
<accession>A0A0V1PT11</accession>
<dbReference type="SMART" id="SM00679">
    <property type="entry name" value="CTNS"/>
    <property type="match status" value="2"/>
</dbReference>
<keyword evidence="3 5" id="KW-1133">Transmembrane helix</keyword>
<gene>
    <name evidence="6" type="ORF">AC631_04835</name>
</gene>
<keyword evidence="2 5" id="KW-0812">Transmembrane</keyword>
<feature type="transmembrane region" description="Helical" evidence="5">
    <location>
        <begin position="28"/>
        <end position="46"/>
    </location>
</feature>
<evidence type="ECO:0000313" key="7">
    <source>
        <dbReference type="Proteomes" id="UP000054251"/>
    </source>
</evidence>
<dbReference type="PANTHER" id="PTHR16201">
    <property type="entry name" value="SEVEN TRANSMEMBRANE PROTEIN 1-RELATED"/>
    <property type="match status" value="1"/>
</dbReference>
<feature type="transmembrane region" description="Helical" evidence="5">
    <location>
        <begin position="204"/>
        <end position="225"/>
    </location>
</feature>
<dbReference type="OrthoDB" id="19344at2759"/>
<protein>
    <submittedName>
        <fullName evidence="6">Uncharacterized protein</fullName>
    </submittedName>
</protein>
<keyword evidence="4 5" id="KW-0472">Membrane</keyword>
<name>A0A0V1PT11_9ASCO</name>
<dbReference type="Pfam" id="PF04193">
    <property type="entry name" value="PQ-loop"/>
    <property type="match status" value="2"/>
</dbReference>
<dbReference type="InterPro" id="IPR051415">
    <property type="entry name" value="LAAT-1"/>
</dbReference>
<dbReference type="PANTHER" id="PTHR16201:SF11">
    <property type="entry name" value="PQ-LOOP REPEAT-CONTAINING PROTEIN"/>
    <property type="match status" value="1"/>
</dbReference>
<dbReference type="Proteomes" id="UP000054251">
    <property type="component" value="Unassembled WGS sequence"/>
</dbReference>
<comment type="subcellular location">
    <subcellularLocation>
        <location evidence="1">Membrane</location>
        <topology evidence="1">Multi-pass membrane protein</topology>
    </subcellularLocation>
</comment>
<feature type="transmembrane region" description="Helical" evidence="5">
    <location>
        <begin position="162"/>
        <end position="183"/>
    </location>
</feature>
<organism evidence="6 7">
    <name type="scientific">Debaryomyces fabryi</name>
    <dbReference type="NCBI Taxonomy" id="58627"/>
    <lineage>
        <taxon>Eukaryota</taxon>
        <taxon>Fungi</taxon>
        <taxon>Dikarya</taxon>
        <taxon>Ascomycota</taxon>
        <taxon>Saccharomycotina</taxon>
        <taxon>Pichiomycetes</taxon>
        <taxon>Debaryomycetaceae</taxon>
        <taxon>Debaryomyces</taxon>
    </lineage>
</organism>
<dbReference type="AlphaFoldDB" id="A0A0V1PT11"/>
<dbReference type="RefSeq" id="XP_015465501.1">
    <property type="nucleotide sequence ID" value="XM_015613664.1"/>
</dbReference>
<dbReference type="InterPro" id="IPR006603">
    <property type="entry name" value="PQ-loop_rpt"/>
</dbReference>
<feature type="transmembrane region" description="Helical" evidence="5">
    <location>
        <begin position="105"/>
        <end position="125"/>
    </location>
</feature>
<comment type="caution">
    <text evidence="6">The sequence shown here is derived from an EMBL/GenBank/DDBJ whole genome shotgun (WGS) entry which is preliminary data.</text>
</comment>
<evidence type="ECO:0000256" key="1">
    <source>
        <dbReference type="ARBA" id="ARBA00004141"/>
    </source>
</evidence>
<evidence type="ECO:0000256" key="4">
    <source>
        <dbReference type="ARBA" id="ARBA00023136"/>
    </source>
</evidence>
<reference evidence="6 7" key="1">
    <citation type="submission" date="2015-11" db="EMBL/GenBank/DDBJ databases">
        <title>The genome of Debaryomyces fabryi.</title>
        <authorList>
            <person name="Tafer H."/>
            <person name="Lopandic K."/>
        </authorList>
    </citation>
    <scope>NUCLEOTIDE SEQUENCE [LARGE SCALE GENOMIC DNA]</scope>
    <source>
        <strain evidence="6 7">CBS 789</strain>
    </source>
</reference>
<dbReference type="Gene3D" id="1.20.1280.290">
    <property type="match status" value="2"/>
</dbReference>
<feature type="transmembrane region" description="Helical" evidence="5">
    <location>
        <begin position="58"/>
        <end position="79"/>
    </location>
</feature>
<sequence>MNSLQYQLLGSNDNNKCSVFEGASKINFAFLVLITIGIIISYLPQYRRIYIKKTSEGLSTNFLFLGSCSSIFTLTNIILVSSKARHCCYIGALNFFNCLNSQLNLIQIGIQCTCAILILVVVLLQTRYSIKQDKEEYAKIVTVGKFVALHGIISIIEVFTGLFTNHTLLITIAQINGLLSALLTMMKYVPQITTTYRLKHPGTLSIGMMCIQTPGGFIFTMTLFFTKGSHWSSWVSYLVAALLQGTLLLLCIYYEYIKNEGITAEILERREVDRNIIQNLDEVNEDDQETDVLIRS</sequence>
<feature type="transmembrane region" description="Helical" evidence="5">
    <location>
        <begin position="231"/>
        <end position="254"/>
    </location>
</feature>
<dbReference type="EMBL" id="LMYN01000146">
    <property type="protein sequence ID" value="KRZ99398.1"/>
    <property type="molecule type" value="Genomic_DNA"/>
</dbReference>
<keyword evidence="7" id="KW-1185">Reference proteome</keyword>
<evidence type="ECO:0000256" key="5">
    <source>
        <dbReference type="SAM" id="Phobius"/>
    </source>
</evidence>
<proteinExistence type="predicted"/>
<evidence type="ECO:0000256" key="2">
    <source>
        <dbReference type="ARBA" id="ARBA00022692"/>
    </source>
</evidence>
<dbReference type="GO" id="GO:0016020">
    <property type="term" value="C:membrane"/>
    <property type="evidence" value="ECO:0007669"/>
    <property type="project" value="UniProtKB-SubCell"/>
</dbReference>
<evidence type="ECO:0000313" key="6">
    <source>
        <dbReference type="EMBL" id="KRZ99398.1"/>
    </source>
</evidence>
<evidence type="ECO:0000256" key="3">
    <source>
        <dbReference type="ARBA" id="ARBA00022989"/>
    </source>
</evidence>